<comment type="similarity">
    <text evidence="2 8 9">Belongs to the dihydrofolate reductase family.</text>
</comment>
<reference evidence="11 12" key="1">
    <citation type="submission" date="2017-09" db="EMBL/GenBank/DDBJ databases">
        <title>Pseudomonas abyssi sp. nov. isolated from Abyssopelagic Water.</title>
        <authorList>
            <person name="Wei Y."/>
        </authorList>
    </citation>
    <scope>NUCLEOTIDE SEQUENCE [LARGE SCALE GENOMIC DNA]</scope>
    <source>
        <strain evidence="11 12">MT5</strain>
    </source>
</reference>
<dbReference type="GO" id="GO:0046655">
    <property type="term" value="P:folic acid metabolic process"/>
    <property type="evidence" value="ECO:0007669"/>
    <property type="project" value="TreeGrafter"/>
</dbReference>
<protein>
    <recommendedName>
        <fullName evidence="3 8">Dihydrofolate reductase</fullName>
        <ecNumber evidence="3 8">1.5.1.3</ecNumber>
    </recommendedName>
</protein>
<comment type="caution">
    <text evidence="11">The sequence shown here is derived from an EMBL/GenBank/DDBJ whole genome shotgun (WGS) entry which is preliminary data.</text>
</comment>
<keyword evidence="11" id="KW-0418">Kinase</keyword>
<evidence type="ECO:0000256" key="5">
    <source>
        <dbReference type="ARBA" id="ARBA00022857"/>
    </source>
</evidence>
<comment type="pathway">
    <text evidence="1 8">Cofactor biosynthesis; tetrahydrofolate biosynthesis; 5,6,7,8-tetrahydrofolate from 7,8-dihydrofolate: step 1/1.</text>
</comment>
<proteinExistence type="inferred from homology"/>
<comment type="catalytic activity">
    <reaction evidence="8">
        <text>(6S)-5,6,7,8-tetrahydrofolate + NADP(+) = 7,8-dihydrofolate + NADPH + H(+)</text>
        <dbReference type="Rhea" id="RHEA:15009"/>
        <dbReference type="ChEBI" id="CHEBI:15378"/>
        <dbReference type="ChEBI" id="CHEBI:57451"/>
        <dbReference type="ChEBI" id="CHEBI:57453"/>
        <dbReference type="ChEBI" id="CHEBI:57783"/>
        <dbReference type="ChEBI" id="CHEBI:58349"/>
        <dbReference type="EC" id="1.5.1.3"/>
    </reaction>
</comment>
<evidence type="ECO:0000256" key="2">
    <source>
        <dbReference type="ARBA" id="ARBA00009539"/>
    </source>
</evidence>
<comment type="function">
    <text evidence="7 8">Key enzyme in folate metabolism. Catalyzes an essential reaction for de novo glycine and purine synthesis, and for DNA precursor synthesis.</text>
</comment>
<evidence type="ECO:0000256" key="8">
    <source>
        <dbReference type="PIRNR" id="PIRNR000194"/>
    </source>
</evidence>
<dbReference type="AlphaFoldDB" id="A0A2A3MK23"/>
<evidence type="ECO:0000256" key="6">
    <source>
        <dbReference type="ARBA" id="ARBA00023002"/>
    </source>
</evidence>
<accession>A0A2A3MK23</accession>
<dbReference type="CDD" id="cd00209">
    <property type="entry name" value="DHFR"/>
    <property type="match status" value="1"/>
</dbReference>
<dbReference type="SUPFAM" id="SSF53597">
    <property type="entry name" value="Dihydrofolate reductase-like"/>
    <property type="match status" value="1"/>
</dbReference>
<dbReference type="PANTHER" id="PTHR48069:SF3">
    <property type="entry name" value="DIHYDROFOLATE REDUCTASE"/>
    <property type="match status" value="1"/>
</dbReference>
<dbReference type="FunFam" id="3.40.430.10:FF:000001">
    <property type="entry name" value="Dihydrofolate reductase"/>
    <property type="match status" value="1"/>
</dbReference>
<evidence type="ECO:0000313" key="11">
    <source>
        <dbReference type="EMBL" id="PBK05179.1"/>
    </source>
</evidence>
<dbReference type="GO" id="GO:0046452">
    <property type="term" value="P:dihydrofolate metabolic process"/>
    <property type="evidence" value="ECO:0007669"/>
    <property type="project" value="TreeGrafter"/>
</dbReference>
<dbReference type="InterPro" id="IPR001796">
    <property type="entry name" value="DHFR_dom"/>
</dbReference>
<evidence type="ECO:0000256" key="1">
    <source>
        <dbReference type="ARBA" id="ARBA00004903"/>
    </source>
</evidence>
<dbReference type="GO" id="GO:0006730">
    <property type="term" value="P:one-carbon metabolic process"/>
    <property type="evidence" value="ECO:0007669"/>
    <property type="project" value="UniProtKB-KW"/>
</dbReference>
<dbReference type="PROSITE" id="PS00075">
    <property type="entry name" value="DHFR_1"/>
    <property type="match status" value="1"/>
</dbReference>
<evidence type="ECO:0000256" key="3">
    <source>
        <dbReference type="ARBA" id="ARBA00012856"/>
    </source>
</evidence>
<gene>
    <name evidence="11" type="ORF">CNQ84_05165</name>
</gene>
<dbReference type="InterPro" id="IPR012259">
    <property type="entry name" value="DHFR"/>
</dbReference>
<dbReference type="PRINTS" id="PR00070">
    <property type="entry name" value="DHFR"/>
</dbReference>
<keyword evidence="12" id="KW-1185">Reference proteome</keyword>
<dbReference type="GO" id="GO:0070401">
    <property type="term" value="F:NADP+ binding"/>
    <property type="evidence" value="ECO:0007669"/>
    <property type="project" value="UniProtKB-ARBA"/>
</dbReference>
<evidence type="ECO:0000256" key="4">
    <source>
        <dbReference type="ARBA" id="ARBA00022563"/>
    </source>
</evidence>
<dbReference type="Proteomes" id="UP000242313">
    <property type="component" value="Unassembled WGS sequence"/>
</dbReference>
<keyword evidence="11" id="KW-0808">Transferase</keyword>
<name>A0A2A3MK23_9PSED</name>
<dbReference type="PROSITE" id="PS51330">
    <property type="entry name" value="DHFR_2"/>
    <property type="match status" value="1"/>
</dbReference>
<dbReference type="GO" id="GO:0004146">
    <property type="term" value="F:dihydrofolate reductase activity"/>
    <property type="evidence" value="ECO:0007669"/>
    <property type="project" value="UniProtKB-EC"/>
</dbReference>
<evidence type="ECO:0000313" key="12">
    <source>
        <dbReference type="Proteomes" id="UP000242313"/>
    </source>
</evidence>
<dbReference type="PANTHER" id="PTHR48069">
    <property type="entry name" value="DIHYDROFOLATE REDUCTASE"/>
    <property type="match status" value="1"/>
</dbReference>
<dbReference type="GO" id="GO:0046654">
    <property type="term" value="P:tetrahydrofolate biosynthetic process"/>
    <property type="evidence" value="ECO:0007669"/>
    <property type="project" value="UniProtKB-UniPathway"/>
</dbReference>
<dbReference type="UniPathway" id="UPA00077">
    <property type="reaction ID" value="UER00158"/>
</dbReference>
<keyword evidence="6 8" id="KW-0560">Oxidoreductase</keyword>
<organism evidence="11 12">
    <name type="scientific">Pseudomonas abyssi</name>
    <dbReference type="NCBI Taxonomy" id="170540"/>
    <lineage>
        <taxon>Bacteria</taxon>
        <taxon>Pseudomonadati</taxon>
        <taxon>Pseudomonadota</taxon>
        <taxon>Gammaproteobacteria</taxon>
        <taxon>Pseudomonadales</taxon>
        <taxon>Pseudomonadaceae</taxon>
        <taxon>Pseudomonas</taxon>
    </lineage>
</organism>
<feature type="domain" description="DHFR" evidence="10">
    <location>
        <begin position="5"/>
        <end position="168"/>
    </location>
</feature>
<keyword evidence="4 8" id="KW-0554">One-carbon metabolism</keyword>
<dbReference type="InterPro" id="IPR017925">
    <property type="entry name" value="DHFR_CS"/>
</dbReference>
<dbReference type="Pfam" id="PF00186">
    <property type="entry name" value="DHFR_1"/>
    <property type="match status" value="1"/>
</dbReference>
<evidence type="ECO:0000259" key="10">
    <source>
        <dbReference type="PROSITE" id="PS51330"/>
    </source>
</evidence>
<dbReference type="PIRSF" id="PIRSF000194">
    <property type="entry name" value="DHFR"/>
    <property type="match status" value="1"/>
</dbReference>
<dbReference type="GO" id="GO:0016301">
    <property type="term" value="F:kinase activity"/>
    <property type="evidence" value="ECO:0007669"/>
    <property type="project" value="UniProtKB-KW"/>
</dbReference>
<sequence length="169" mass="18844">MSEIKLSLIAAMARNRVIGRDNAMPWHLPEDLRYFKATTLGKPIVMGRKTFDSLGRPLPGRTNIVVSRQPGLEIEGAQVFNSIAAALTFARRKALSDGVAEVMVIGGENLYRQTLEQADRLYLTRIESEPEGDAWFPPFDEQAWTLASERAVAAGDGYPAHVYQVLERR</sequence>
<evidence type="ECO:0000256" key="7">
    <source>
        <dbReference type="ARBA" id="ARBA00025067"/>
    </source>
</evidence>
<dbReference type="Gene3D" id="3.40.430.10">
    <property type="entry name" value="Dihydrofolate Reductase, subunit A"/>
    <property type="match status" value="1"/>
</dbReference>
<dbReference type="EMBL" id="NTMR01000005">
    <property type="protein sequence ID" value="PBK05179.1"/>
    <property type="molecule type" value="Genomic_DNA"/>
</dbReference>
<dbReference type="InterPro" id="IPR024072">
    <property type="entry name" value="DHFR-like_dom_sf"/>
</dbReference>
<dbReference type="RefSeq" id="WP_096003846.1">
    <property type="nucleotide sequence ID" value="NZ_NTMR01000005.1"/>
</dbReference>
<keyword evidence="5 8" id="KW-0521">NADP</keyword>
<evidence type="ECO:0000256" key="9">
    <source>
        <dbReference type="RuleBase" id="RU004474"/>
    </source>
</evidence>
<dbReference type="EC" id="1.5.1.3" evidence="3 8"/>
<dbReference type="GO" id="GO:0005829">
    <property type="term" value="C:cytosol"/>
    <property type="evidence" value="ECO:0007669"/>
    <property type="project" value="TreeGrafter"/>
</dbReference>